<dbReference type="CDD" id="cd00540">
    <property type="entry name" value="AAG"/>
    <property type="match status" value="1"/>
</dbReference>
<accession>A0AAW9SJA2</accession>
<dbReference type="InterPro" id="IPR003180">
    <property type="entry name" value="MPG"/>
</dbReference>
<keyword evidence="6" id="KW-0326">Glycosidase</keyword>
<dbReference type="Pfam" id="PF02245">
    <property type="entry name" value="Pur_DNA_glyco"/>
    <property type="match status" value="1"/>
</dbReference>
<keyword evidence="3 5" id="KW-0378">Hydrolase</keyword>
<dbReference type="EC" id="3.2.2.-" evidence="5"/>
<dbReference type="GO" id="GO:0006284">
    <property type="term" value="P:base-excision repair"/>
    <property type="evidence" value="ECO:0007669"/>
    <property type="project" value="InterPro"/>
</dbReference>
<comment type="caution">
    <text evidence="6">The sequence shown here is derived from an EMBL/GenBank/DDBJ whole genome shotgun (WGS) entry which is preliminary data.</text>
</comment>
<evidence type="ECO:0000256" key="4">
    <source>
        <dbReference type="ARBA" id="ARBA00023204"/>
    </source>
</evidence>
<keyword evidence="4 5" id="KW-0234">DNA repair</keyword>
<comment type="similarity">
    <text evidence="1 5">Belongs to the DNA glycosylase MPG family.</text>
</comment>
<dbReference type="RefSeq" id="WP_284825415.1">
    <property type="nucleotide sequence ID" value="NZ_JASOOY020000011.1"/>
</dbReference>
<evidence type="ECO:0000313" key="6">
    <source>
        <dbReference type="EMBL" id="MEO3716662.1"/>
    </source>
</evidence>
<dbReference type="PANTHER" id="PTHR10429:SF0">
    <property type="entry name" value="DNA-3-METHYLADENINE GLYCOSYLASE"/>
    <property type="match status" value="1"/>
</dbReference>
<dbReference type="NCBIfam" id="TIGR00567">
    <property type="entry name" value="3mg"/>
    <property type="match status" value="1"/>
</dbReference>
<dbReference type="Gene3D" id="3.10.300.10">
    <property type="entry name" value="Methylpurine-DNA glycosylase (MPG)"/>
    <property type="match status" value="1"/>
</dbReference>
<dbReference type="SUPFAM" id="SSF50486">
    <property type="entry name" value="FMT C-terminal domain-like"/>
    <property type="match status" value="1"/>
</dbReference>
<protein>
    <recommendedName>
        <fullName evidence="5">Putative 3-methyladenine DNA glycosylase</fullName>
        <ecNumber evidence="5">3.2.2.-</ecNumber>
    </recommendedName>
</protein>
<sequence length="216" mass="23193">MPFSLPDGYSALDRTMLSGAPIDAAQTLLGCVIVIPAEDVIATITEVEAYGGPADQRYPDPAAHCFMGPTDRNRAMFGPAGHWYIYRSYGIHFCANITSATDGTGGGVLVRSVRIEQGMDAVRRRRGEKPAVAGLGRGPGNVGQALGLDLSDYGADALDPSSRVFVAQPETADLVSDIHAGPRVGVRRAANRPWRPWLPDDSVSAYRRHKKAVEEF</sequence>
<dbReference type="GO" id="GO:0003905">
    <property type="term" value="F:alkylbase DNA N-glycosylase activity"/>
    <property type="evidence" value="ECO:0007669"/>
    <property type="project" value="InterPro"/>
</dbReference>
<dbReference type="InterPro" id="IPR036995">
    <property type="entry name" value="MPG_sf"/>
</dbReference>
<dbReference type="NCBIfam" id="NF002003">
    <property type="entry name" value="PRK00802.1-3"/>
    <property type="match status" value="1"/>
</dbReference>
<dbReference type="AlphaFoldDB" id="A0AAW9SJA2"/>
<organism evidence="6 7">
    <name type="scientific">Corynebacterium amycolatum</name>
    <dbReference type="NCBI Taxonomy" id="43765"/>
    <lineage>
        <taxon>Bacteria</taxon>
        <taxon>Bacillati</taxon>
        <taxon>Actinomycetota</taxon>
        <taxon>Actinomycetes</taxon>
        <taxon>Mycobacteriales</taxon>
        <taxon>Corynebacteriaceae</taxon>
        <taxon>Corynebacterium</taxon>
    </lineage>
</organism>
<name>A0AAW9SJA2_CORAY</name>
<evidence type="ECO:0000256" key="1">
    <source>
        <dbReference type="ARBA" id="ARBA00009232"/>
    </source>
</evidence>
<proteinExistence type="inferred from homology"/>
<keyword evidence="2 5" id="KW-0227">DNA damage</keyword>
<reference evidence="6" key="1">
    <citation type="submission" date="2023-05" db="EMBL/GenBank/DDBJ databases">
        <authorList>
            <person name="Du J."/>
        </authorList>
    </citation>
    <scope>NUCLEOTIDE SEQUENCE</scope>
    <source>
        <strain evidence="6">UMB1064</strain>
    </source>
</reference>
<dbReference type="PANTHER" id="PTHR10429">
    <property type="entry name" value="DNA-3-METHYLADENINE GLYCOSYLASE"/>
    <property type="match status" value="1"/>
</dbReference>
<dbReference type="EMBL" id="JASOOY020000011">
    <property type="protein sequence ID" value="MEO3716662.1"/>
    <property type="molecule type" value="Genomic_DNA"/>
</dbReference>
<evidence type="ECO:0000256" key="3">
    <source>
        <dbReference type="ARBA" id="ARBA00022801"/>
    </source>
</evidence>
<evidence type="ECO:0000313" key="7">
    <source>
        <dbReference type="Proteomes" id="UP001223646"/>
    </source>
</evidence>
<evidence type="ECO:0000256" key="5">
    <source>
        <dbReference type="HAMAP-Rule" id="MF_00527"/>
    </source>
</evidence>
<evidence type="ECO:0000256" key="2">
    <source>
        <dbReference type="ARBA" id="ARBA00022763"/>
    </source>
</evidence>
<dbReference type="GO" id="GO:0003677">
    <property type="term" value="F:DNA binding"/>
    <property type="evidence" value="ECO:0007669"/>
    <property type="project" value="InterPro"/>
</dbReference>
<gene>
    <name evidence="6" type="ORF">QP460_003515</name>
</gene>
<reference evidence="6" key="2">
    <citation type="submission" date="2024-05" db="EMBL/GenBank/DDBJ databases">
        <authorList>
            <person name="Wolfe A."/>
        </authorList>
    </citation>
    <scope>NUCLEOTIDE SEQUENCE</scope>
    <source>
        <strain evidence="6">UMB1064</strain>
    </source>
</reference>
<dbReference type="InterPro" id="IPR011034">
    <property type="entry name" value="Formyl_transferase-like_C_sf"/>
</dbReference>
<dbReference type="HAMAP" id="MF_00527">
    <property type="entry name" value="3MGH"/>
    <property type="match status" value="1"/>
</dbReference>
<dbReference type="Proteomes" id="UP001223646">
    <property type="component" value="Unassembled WGS sequence"/>
</dbReference>